<evidence type="ECO:0000313" key="2">
    <source>
        <dbReference type="Proteomes" id="UP001163321"/>
    </source>
</evidence>
<dbReference type="Proteomes" id="UP001163321">
    <property type="component" value="Chromosome 9"/>
</dbReference>
<protein>
    <submittedName>
        <fullName evidence="1">Uncharacterized protein</fullName>
    </submittedName>
</protein>
<proteinExistence type="predicted"/>
<reference evidence="1 2" key="1">
    <citation type="journal article" date="2022" name="bioRxiv">
        <title>The genome of the oomycete Peronosclerospora sorghi, a cosmopolitan pathogen of maize and sorghum, is inflated with dispersed pseudogenes.</title>
        <authorList>
            <person name="Fletcher K."/>
            <person name="Martin F."/>
            <person name="Isakeit T."/>
            <person name="Cavanaugh K."/>
            <person name="Magill C."/>
            <person name="Michelmore R."/>
        </authorList>
    </citation>
    <scope>NUCLEOTIDE SEQUENCE [LARGE SCALE GENOMIC DNA]</scope>
    <source>
        <strain evidence="1">P6</strain>
    </source>
</reference>
<evidence type="ECO:0000313" key="1">
    <source>
        <dbReference type="EMBL" id="KAI9906097.1"/>
    </source>
</evidence>
<sequence length="115" mass="13198">MDQPYRNVSTLDLWDVCRRLEMAMVSTVAELRAAIGGNSIKIWSDHDDEFYSEVVRCVSVYALSKVHRQVKLLQGLDNEAEYSGVPGDYRAFTLLHRESSLEVFYTWEIFTTSGI</sequence>
<gene>
    <name evidence="1" type="ORF">PsorP6_014015</name>
</gene>
<accession>A0ACC0VI11</accession>
<comment type="caution">
    <text evidence="1">The sequence shown here is derived from an EMBL/GenBank/DDBJ whole genome shotgun (WGS) entry which is preliminary data.</text>
</comment>
<name>A0ACC0VI11_9STRA</name>
<organism evidence="1 2">
    <name type="scientific">Peronosclerospora sorghi</name>
    <dbReference type="NCBI Taxonomy" id="230839"/>
    <lineage>
        <taxon>Eukaryota</taxon>
        <taxon>Sar</taxon>
        <taxon>Stramenopiles</taxon>
        <taxon>Oomycota</taxon>
        <taxon>Peronosporomycetes</taxon>
        <taxon>Peronosporales</taxon>
        <taxon>Peronosporaceae</taxon>
        <taxon>Peronosclerospora</taxon>
    </lineage>
</organism>
<keyword evidence="2" id="KW-1185">Reference proteome</keyword>
<dbReference type="EMBL" id="CM047588">
    <property type="protein sequence ID" value="KAI9906097.1"/>
    <property type="molecule type" value="Genomic_DNA"/>
</dbReference>